<dbReference type="KEGG" id="amus:LMH87_003311"/>
<organism evidence="1 2">
    <name type="scientific">Akanthomyces muscarius</name>
    <name type="common">Entomopathogenic fungus</name>
    <name type="synonym">Lecanicillium muscarium</name>
    <dbReference type="NCBI Taxonomy" id="2231603"/>
    <lineage>
        <taxon>Eukaryota</taxon>
        <taxon>Fungi</taxon>
        <taxon>Dikarya</taxon>
        <taxon>Ascomycota</taxon>
        <taxon>Pezizomycotina</taxon>
        <taxon>Sordariomycetes</taxon>
        <taxon>Hypocreomycetidae</taxon>
        <taxon>Hypocreales</taxon>
        <taxon>Cordycipitaceae</taxon>
        <taxon>Akanthomyces</taxon>
    </lineage>
</organism>
<evidence type="ECO:0000313" key="2">
    <source>
        <dbReference type="Proteomes" id="UP001144673"/>
    </source>
</evidence>
<keyword evidence="2" id="KW-1185">Reference proteome</keyword>
<dbReference type="EMBL" id="JAJHUN010000011">
    <property type="protein sequence ID" value="KAJ4144427.1"/>
    <property type="molecule type" value="Genomic_DNA"/>
</dbReference>
<proteinExistence type="predicted"/>
<dbReference type="Proteomes" id="UP001144673">
    <property type="component" value="Chromosome 2"/>
</dbReference>
<dbReference type="AlphaFoldDB" id="A0A9W8Q465"/>
<comment type="caution">
    <text evidence="1">The sequence shown here is derived from an EMBL/GenBank/DDBJ whole genome shotgun (WGS) entry which is preliminary data.</text>
</comment>
<sequence length="105" mass="12227">MCEYIEAVVIHSNCRRPTQHKTIKRLYKRCAHRPQPLARCAEPVFNPSLAKLETTEQRRGLCRHCRDSGVSVGTLVYEHHDFSWVDGGPCPRVSWMDFLKRILHV</sequence>
<dbReference type="RefSeq" id="XP_056048097.1">
    <property type="nucleotide sequence ID" value="XM_056204537.1"/>
</dbReference>
<name>A0A9W8Q465_AKAMU</name>
<dbReference type="GeneID" id="80890470"/>
<protein>
    <submittedName>
        <fullName evidence="1">Uncharacterized protein</fullName>
    </submittedName>
</protein>
<accession>A0A9W8Q465</accession>
<evidence type="ECO:0000313" key="1">
    <source>
        <dbReference type="EMBL" id="KAJ4144427.1"/>
    </source>
</evidence>
<gene>
    <name evidence="1" type="ORF">LMH87_003311</name>
</gene>
<reference evidence="1" key="1">
    <citation type="journal article" date="2023" name="Access Microbiol">
        <title>De-novo genome assembly for Akanthomyces muscarius, a biocontrol agent of insect agricultural pests.</title>
        <authorList>
            <person name="Erdos Z."/>
            <person name="Studholme D.J."/>
            <person name="Raymond B."/>
            <person name="Sharma M."/>
        </authorList>
    </citation>
    <scope>NUCLEOTIDE SEQUENCE</scope>
    <source>
        <strain evidence="1">Ve6</strain>
    </source>
</reference>